<dbReference type="NCBIfam" id="TIGR01214">
    <property type="entry name" value="rmlD"/>
    <property type="match status" value="1"/>
</dbReference>
<dbReference type="PANTHER" id="PTHR10491:SF4">
    <property type="entry name" value="METHIONINE ADENOSYLTRANSFERASE 2 SUBUNIT BETA"/>
    <property type="match status" value="1"/>
</dbReference>
<dbReference type="UniPathway" id="UPA00281"/>
<evidence type="ECO:0000256" key="4">
    <source>
        <dbReference type="ARBA" id="ARBA00017099"/>
    </source>
</evidence>
<dbReference type="GO" id="GO:0005829">
    <property type="term" value="C:cytosol"/>
    <property type="evidence" value="ECO:0007669"/>
    <property type="project" value="TreeGrafter"/>
</dbReference>
<evidence type="ECO:0000259" key="7">
    <source>
        <dbReference type="Pfam" id="PF04321"/>
    </source>
</evidence>
<dbReference type="EC" id="1.1.1.133" evidence="3 6"/>
<protein>
    <recommendedName>
        <fullName evidence="4 6">dTDP-4-dehydrorhamnose reductase</fullName>
        <ecNumber evidence="3 6">1.1.1.133</ecNumber>
    </recommendedName>
</protein>
<evidence type="ECO:0000256" key="2">
    <source>
        <dbReference type="ARBA" id="ARBA00010944"/>
    </source>
</evidence>
<dbReference type="InterPro" id="IPR005913">
    <property type="entry name" value="dTDP_dehydrorham_reduct"/>
</dbReference>
<comment type="similarity">
    <text evidence="2 6">Belongs to the dTDP-4-dehydrorhamnose reductase family.</text>
</comment>
<comment type="function">
    <text evidence="6">Catalyzes the reduction of dTDP-6-deoxy-L-lyxo-4-hexulose to yield dTDP-L-rhamnose.</text>
</comment>
<comment type="pathway">
    <text evidence="1 6">Carbohydrate biosynthesis; dTDP-L-rhamnose biosynthesis.</text>
</comment>
<evidence type="ECO:0000256" key="3">
    <source>
        <dbReference type="ARBA" id="ARBA00012929"/>
    </source>
</evidence>
<dbReference type="Pfam" id="PF04321">
    <property type="entry name" value="RmlD_sub_bind"/>
    <property type="match status" value="1"/>
</dbReference>
<accession>W9UPL4</accession>
<evidence type="ECO:0000256" key="1">
    <source>
        <dbReference type="ARBA" id="ARBA00004781"/>
    </source>
</evidence>
<reference evidence="9" key="1">
    <citation type="submission" date="2012-11" db="EMBL/GenBank/DDBJ databases">
        <authorList>
            <person name="Singh A."/>
            <person name="Pinnaka A.K."/>
            <person name="Vaidya B."/>
        </authorList>
    </citation>
    <scope>NUCLEOTIDE SEQUENCE [LARGE SCALE GENOMIC DNA]</scope>
    <source>
        <strain evidence="9">AK23</strain>
    </source>
</reference>
<name>W9UPL4_9GAMM</name>
<proteinExistence type="inferred from homology"/>
<dbReference type="GO" id="GO:0008831">
    <property type="term" value="F:dTDP-4-dehydrorhamnose reductase activity"/>
    <property type="evidence" value="ECO:0007669"/>
    <property type="project" value="UniProtKB-EC"/>
</dbReference>
<evidence type="ECO:0000313" key="9">
    <source>
        <dbReference type="Proteomes" id="UP000019464"/>
    </source>
</evidence>
<sequence>MGSIIMPKQEPKQVLVTGVGGQLGHSIQDRANQYPLFDFVFVDHTEFDLADPNAISTYLADKAFDYILNCAAYTAVDKAESELSLVDQVNHLAVKQLAEWAQAKDAYLVHISTDYVFDGCHYQPYTESHPTDAINAYGLSKLNSEKAVVASLANAAVIRTSWVYSEYGNNFVKTMLRLGSERDQLNIIFDQIGSPTYAGDLADAMLSLISQHHQGLYSHEGCEFFHYSNEGVCSWYDFAKAIFELSDISCDAQPIETKDYPTPAKRPHFSLLNKAKIRQTLNVKVPYWKDSLALCLANLQENSHG</sequence>
<dbReference type="PATRIC" id="fig|1229521.3.peg.3959"/>
<dbReference type="Gene3D" id="3.90.25.10">
    <property type="entry name" value="UDP-galactose 4-epimerase, domain 1"/>
    <property type="match status" value="1"/>
</dbReference>
<comment type="catalytic activity">
    <reaction evidence="5 6">
        <text>dTDP-beta-L-rhamnose + NADP(+) = dTDP-4-dehydro-beta-L-rhamnose + NADPH + H(+)</text>
        <dbReference type="Rhea" id="RHEA:21796"/>
        <dbReference type="ChEBI" id="CHEBI:15378"/>
        <dbReference type="ChEBI" id="CHEBI:57510"/>
        <dbReference type="ChEBI" id="CHEBI:57783"/>
        <dbReference type="ChEBI" id="CHEBI:58349"/>
        <dbReference type="ChEBI" id="CHEBI:62830"/>
        <dbReference type="EC" id="1.1.1.133"/>
    </reaction>
</comment>
<dbReference type="Proteomes" id="UP000019464">
    <property type="component" value="Unassembled WGS sequence"/>
</dbReference>
<keyword evidence="9" id="KW-1185">Reference proteome</keyword>
<gene>
    <name evidence="8" type="primary">rfbD_3</name>
    <name evidence="8" type="ORF">D791_03935</name>
</gene>
<comment type="caution">
    <text evidence="8">The sequence shown here is derived from an EMBL/GenBank/DDBJ whole genome shotgun (WGS) entry which is preliminary data.</text>
</comment>
<keyword evidence="6 8" id="KW-0560">Oxidoreductase</keyword>
<dbReference type="GO" id="GO:0019305">
    <property type="term" value="P:dTDP-rhamnose biosynthetic process"/>
    <property type="evidence" value="ECO:0007669"/>
    <property type="project" value="UniProtKB-UniPathway"/>
</dbReference>
<reference evidence="8 9" key="2">
    <citation type="journal article" date="2015" name="Syst. Appl. Microbiol.">
        <title>Nitrincola nitratireducens sp. nov. isolated from a haloalkaline crater lake.</title>
        <authorList>
            <person name="Singh A."/>
            <person name="Vaidya B."/>
            <person name="Tanuku N.R."/>
            <person name="Pinnaka A.K."/>
        </authorList>
    </citation>
    <scope>NUCLEOTIDE SEQUENCE [LARGE SCALE GENOMIC DNA]</scope>
    <source>
        <strain evidence="8 9">AK23</strain>
    </source>
</reference>
<dbReference type="UniPathway" id="UPA00124"/>
<dbReference type="InterPro" id="IPR036291">
    <property type="entry name" value="NAD(P)-bd_dom_sf"/>
</dbReference>
<dbReference type="PANTHER" id="PTHR10491">
    <property type="entry name" value="DTDP-4-DEHYDRORHAMNOSE REDUCTASE"/>
    <property type="match status" value="1"/>
</dbReference>
<dbReference type="AlphaFoldDB" id="W9UPL4"/>
<dbReference type="EMBL" id="AONB01000032">
    <property type="protein sequence ID" value="EXJ09148.1"/>
    <property type="molecule type" value="Genomic_DNA"/>
</dbReference>
<organism evidence="8 9">
    <name type="scientific">Nitrincola nitratireducens</name>
    <dbReference type="NCBI Taxonomy" id="1229521"/>
    <lineage>
        <taxon>Bacteria</taxon>
        <taxon>Pseudomonadati</taxon>
        <taxon>Pseudomonadota</taxon>
        <taxon>Gammaproteobacteria</taxon>
        <taxon>Oceanospirillales</taxon>
        <taxon>Oceanospirillaceae</taxon>
        <taxon>Nitrincola</taxon>
    </lineage>
</organism>
<dbReference type="SUPFAM" id="SSF51735">
    <property type="entry name" value="NAD(P)-binding Rossmann-fold domains"/>
    <property type="match status" value="1"/>
</dbReference>
<dbReference type="CDD" id="cd05254">
    <property type="entry name" value="dTDP_HR_like_SDR_e"/>
    <property type="match status" value="1"/>
</dbReference>
<comment type="cofactor">
    <cofactor evidence="6">
        <name>Mg(2+)</name>
        <dbReference type="ChEBI" id="CHEBI:18420"/>
    </cofactor>
    <text evidence="6">Binds 1 Mg(2+) ion per monomer.</text>
</comment>
<dbReference type="InterPro" id="IPR029903">
    <property type="entry name" value="RmlD-like-bd"/>
</dbReference>
<feature type="domain" description="RmlD-like substrate binding" evidence="7">
    <location>
        <begin position="13"/>
        <end position="300"/>
    </location>
</feature>
<keyword evidence="6" id="KW-0521">NADP</keyword>
<dbReference type="Gene3D" id="3.40.50.720">
    <property type="entry name" value="NAD(P)-binding Rossmann-like Domain"/>
    <property type="match status" value="1"/>
</dbReference>
<evidence type="ECO:0000256" key="5">
    <source>
        <dbReference type="ARBA" id="ARBA00048200"/>
    </source>
</evidence>
<evidence type="ECO:0000313" key="8">
    <source>
        <dbReference type="EMBL" id="EXJ09148.1"/>
    </source>
</evidence>
<evidence type="ECO:0000256" key="6">
    <source>
        <dbReference type="RuleBase" id="RU364082"/>
    </source>
</evidence>
<dbReference type="STRING" id="1229521.D791_03935"/>
<dbReference type="GO" id="GO:0009243">
    <property type="term" value="P:O antigen biosynthetic process"/>
    <property type="evidence" value="ECO:0007669"/>
    <property type="project" value="UniProtKB-UniPathway"/>
</dbReference>